<evidence type="ECO:0000256" key="1">
    <source>
        <dbReference type="ARBA" id="ARBA00022679"/>
    </source>
</evidence>
<protein>
    <submittedName>
        <fullName evidence="4">NTP transferase domain-containing protein</fullName>
    </submittedName>
</protein>
<proteinExistence type="predicted"/>
<evidence type="ECO:0000313" key="4">
    <source>
        <dbReference type="EMBL" id="MBO8484516.1"/>
    </source>
</evidence>
<dbReference type="PANTHER" id="PTHR43584:SF8">
    <property type="entry name" value="N-ACETYLMURAMATE ALPHA-1-PHOSPHATE URIDYLYLTRANSFERASE"/>
    <property type="match status" value="1"/>
</dbReference>
<evidence type="ECO:0000259" key="3">
    <source>
        <dbReference type="Pfam" id="PF00483"/>
    </source>
</evidence>
<comment type="caution">
    <text evidence="4">The sequence shown here is derived from an EMBL/GenBank/DDBJ whole genome shotgun (WGS) entry which is preliminary data.</text>
</comment>
<dbReference type="Pfam" id="PF00483">
    <property type="entry name" value="NTP_transferase"/>
    <property type="match status" value="1"/>
</dbReference>
<reference evidence="4" key="1">
    <citation type="submission" date="2020-10" db="EMBL/GenBank/DDBJ databases">
        <authorList>
            <person name="Gilroy R."/>
        </authorList>
    </citation>
    <scope>NUCLEOTIDE SEQUENCE</scope>
    <source>
        <strain evidence="4">G3-8215</strain>
    </source>
</reference>
<dbReference type="EMBL" id="JADILV010000076">
    <property type="protein sequence ID" value="MBO8484516.1"/>
    <property type="molecule type" value="Genomic_DNA"/>
</dbReference>
<evidence type="ECO:0000256" key="2">
    <source>
        <dbReference type="ARBA" id="ARBA00022695"/>
    </source>
</evidence>
<dbReference type="Gene3D" id="3.90.550.10">
    <property type="entry name" value="Spore Coat Polysaccharide Biosynthesis Protein SpsA, Chain A"/>
    <property type="match status" value="1"/>
</dbReference>
<dbReference type="InterPro" id="IPR029044">
    <property type="entry name" value="Nucleotide-diphossugar_trans"/>
</dbReference>
<gene>
    <name evidence="4" type="ORF">IAB75_10470</name>
</gene>
<dbReference type="SUPFAM" id="SSF53448">
    <property type="entry name" value="Nucleotide-diphospho-sugar transferases"/>
    <property type="match status" value="1"/>
</dbReference>
<organism evidence="4 5">
    <name type="scientific">Candidatus Cryptobacteroides avicola</name>
    <dbReference type="NCBI Taxonomy" id="2840757"/>
    <lineage>
        <taxon>Bacteria</taxon>
        <taxon>Pseudomonadati</taxon>
        <taxon>Bacteroidota</taxon>
        <taxon>Bacteroidia</taxon>
        <taxon>Bacteroidales</taxon>
        <taxon>Candidatus Cryptobacteroides</taxon>
    </lineage>
</organism>
<dbReference type="GO" id="GO:0016779">
    <property type="term" value="F:nucleotidyltransferase activity"/>
    <property type="evidence" value="ECO:0007669"/>
    <property type="project" value="UniProtKB-KW"/>
</dbReference>
<dbReference type="Proteomes" id="UP000725002">
    <property type="component" value="Unassembled WGS sequence"/>
</dbReference>
<reference evidence="4" key="2">
    <citation type="journal article" date="2021" name="PeerJ">
        <title>Extensive microbial diversity within the chicken gut microbiome revealed by metagenomics and culture.</title>
        <authorList>
            <person name="Gilroy R."/>
            <person name="Ravi A."/>
            <person name="Getino M."/>
            <person name="Pursley I."/>
            <person name="Horton D.L."/>
            <person name="Alikhan N.F."/>
            <person name="Baker D."/>
            <person name="Gharbi K."/>
            <person name="Hall N."/>
            <person name="Watson M."/>
            <person name="Adriaenssens E.M."/>
            <person name="Foster-Nyarko E."/>
            <person name="Jarju S."/>
            <person name="Secka A."/>
            <person name="Antonio M."/>
            <person name="Oren A."/>
            <person name="Chaudhuri R.R."/>
            <person name="La Ragione R."/>
            <person name="Hildebrand F."/>
            <person name="Pallen M.J."/>
        </authorList>
    </citation>
    <scope>NUCLEOTIDE SEQUENCE</scope>
    <source>
        <strain evidence="4">G3-8215</strain>
    </source>
</reference>
<dbReference type="AlphaFoldDB" id="A0A940DVN0"/>
<dbReference type="InterPro" id="IPR050065">
    <property type="entry name" value="GlmU-like"/>
</dbReference>
<accession>A0A940DVN0</accession>
<sequence length="286" mass="31417">MKAMIFAAGLGTRLKPLTDTMPKALVPVCGKPLLWHVMTKLKAFGITDVTVNVHHFADMIVSYLDSVNGLGMDVHISDERDMLLETGGGIRHAERYLCRPAGHVAGAGYDEVGHAGGRDGDSVPAGVCGDSERDEPRAGRFLVHNVDILSDLDIRWFESQVRPDALATLLVSDRKTSRYLLFDDDMRLVGWTNVSTGEVRTPYPSLDIASCRMLAFSGIHIISDRIFPLFASEGFGERFPIMDFYLKAADRCPIYGVPATGLHLIDVGKPGSLAEAEKFCQDIERH</sequence>
<name>A0A940DVN0_9BACT</name>
<feature type="domain" description="Nucleotidyl transferase" evidence="3">
    <location>
        <begin position="2"/>
        <end position="83"/>
    </location>
</feature>
<keyword evidence="1 4" id="KW-0808">Transferase</keyword>
<evidence type="ECO:0000313" key="5">
    <source>
        <dbReference type="Proteomes" id="UP000725002"/>
    </source>
</evidence>
<dbReference type="InterPro" id="IPR005835">
    <property type="entry name" value="NTP_transferase_dom"/>
</dbReference>
<keyword evidence="2" id="KW-0548">Nucleotidyltransferase</keyword>
<dbReference type="PANTHER" id="PTHR43584">
    <property type="entry name" value="NUCLEOTIDYL TRANSFERASE"/>
    <property type="match status" value="1"/>
</dbReference>